<feature type="domain" description="Beta-lactamase-related" evidence="1">
    <location>
        <begin position="116"/>
        <end position="416"/>
    </location>
</feature>
<keyword evidence="2" id="KW-0378">Hydrolase</keyword>
<evidence type="ECO:0000259" key="1">
    <source>
        <dbReference type="Pfam" id="PF00144"/>
    </source>
</evidence>
<dbReference type="Proteomes" id="UP000292120">
    <property type="component" value="Unassembled WGS sequence"/>
</dbReference>
<accession>A0A4Q9GZU2</accession>
<dbReference type="Gene3D" id="3.40.710.10">
    <property type="entry name" value="DD-peptidase/beta-lactamase superfamily"/>
    <property type="match status" value="1"/>
</dbReference>
<organism evidence="2 3">
    <name type="scientific">Aquabacterium lacunae</name>
    <dbReference type="NCBI Taxonomy" id="2528630"/>
    <lineage>
        <taxon>Bacteria</taxon>
        <taxon>Pseudomonadati</taxon>
        <taxon>Pseudomonadota</taxon>
        <taxon>Betaproteobacteria</taxon>
        <taxon>Burkholderiales</taxon>
        <taxon>Aquabacterium</taxon>
    </lineage>
</organism>
<dbReference type="InterPro" id="IPR050789">
    <property type="entry name" value="Diverse_Enzym_Activities"/>
</dbReference>
<dbReference type="PANTHER" id="PTHR43283:SF14">
    <property type="entry name" value="BLL8153 PROTEIN"/>
    <property type="match status" value="1"/>
</dbReference>
<gene>
    <name evidence="2" type="ORF">EYS42_04940</name>
</gene>
<dbReference type="OrthoDB" id="8582986at2"/>
<proteinExistence type="predicted"/>
<evidence type="ECO:0000313" key="2">
    <source>
        <dbReference type="EMBL" id="TBO32539.1"/>
    </source>
</evidence>
<dbReference type="EMBL" id="SIXI01000002">
    <property type="protein sequence ID" value="TBO32539.1"/>
    <property type="molecule type" value="Genomic_DNA"/>
</dbReference>
<dbReference type="InterPro" id="IPR001466">
    <property type="entry name" value="Beta-lactam-related"/>
</dbReference>
<sequence length="426" mass="46371">MQIRWVTMGCTCLPFGGPLALTLHTMNGSNAHLMGRCLGLGLALLLGLGGDAARALTLPTWAYKPEWVLPQATVAASPAPVPLVAGPRAELGNVLYHHPSGTGTLNEFLAQGKVQAYLVLHQGQVVYEHHASQNGPATLHQSFSMMKQVLGLLVGIAIDERKIASIDTPLDQYAPGLKRTAFAGVTFRQALHMATGVAYDEDRERVQLFVKAALNRGTFGHAGATVVEQLLSPDRQRVAEPGKRYQYASITTQVLQLALEGATGEPVQKYLQSRLWQPLNMPDAARLLTDGQGEAYTLCCLHATAASYARIGQMMAQGGRWQNRQVVPARWVQLSGSFADPTVWRARDVPRTGKRMNLFGFGYHWWPMEGDRGDFTALGIRGQSIYVSPRQNVVVVRLSDDDALGHHAEEAASLARAIADRLSPLK</sequence>
<keyword evidence="3" id="KW-1185">Reference proteome</keyword>
<name>A0A4Q9GZU2_9BURK</name>
<protein>
    <submittedName>
        <fullName evidence="2">Class C beta-lactamase-related serine hydrolase</fullName>
    </submittedName>
</protein>
<dbReference type="InterPro" id="IPR012338">
    <property type="entry name" value="Beta-lactam/transpept-like"/>
</dbReference>
<dbReference type="SUPFAM" id="SSF56601">
    <property type="entry name" value="beta-lactamase/transpeptidase-like"/>
    <property type="match status" value="1"/>
</dbReference>
<dbReference type="Pfam" id="PF00144">
    <property type="entry name" value="Beta-lactamase"/>
    <property type="match status" value="1"/>
</dbReference>
<dbReference type="GO" id="GO:0016787">
    <property type="term" value="F:hydrolase activity"/>
    <property type="evidence" value="ECO:0007669"/>
    <property type="project" value="UniProtKB-KW"/>
</dbReference>
<dbReference type="AlphaFoldDB" id="A0A4Q9GZU2"/>
<evidence type="ECO:0000313" key="3">
    <source>
        <dbReference type="Proteomes" id="UP000292120"/>
    </source>
</evidence>
<reference evidence="2 3" key="1">
    <citation type="submission" date="2019-02" db="EMBL/GenBank/DDBJ databases">
        <title>Aquabacterium sp. strain KMB7.</title>
        <authorList>
            <person name="Chen W.-M."/>
        </authorList>
    </citation>
    <scope>NUCLEOTIDE SEQUENCE [LARGE SCALE GENOMIC DNA]</scope>
    <source>
        <strain evidence="2 3">KMB7</strain>
    </source>
</reference>
<dbReference type="PANTHER" id="PTHR43283">
    <property type="entry name" value="BETA-LACTAMASE-RELATED"/>
    <property type="match status" value="1"/>
</dbReference>
<comment type="caution">
    <text evidence="2">The sequence shown here is derived from an EMBL/GenBank/DDBJ whole genome shotgun (WGS) entry which is preliminary data.</text>
</comment>